<sequence>MRAVNRLGCLSGVSARTRAWRMAYRFTAQFAWGVDDPDQEPCVQAGVAESDDEESFSLHFMCGFEEPDAQEMFLGMDTYCLVAPDQSAAYGCVRTVEFDRDLLRVTLDPESLDDLDLEDHGIEVVLQAPVEDVARMREVLPRILEYGRPDARPGLTMA</sequence>
<organism evidence="1 2">
    <name type="scientific">Streptomyces viridosporus (strain ATCC 14672 / DSM 40746 / JCM 4963 / KCTC 9882 / NRRL B-12104 / FH 1290)</name>
    <name type="common">Streptomyces ghanaensis</name>
    <dbReference type="NCBI Taxonomy" id="566461"/>
    <lineage>
        <taxon>Bacteria</taxon>
        <taxon>Bacillati</taxon>
        <taxon>Actinomycetota</taxon>
        <taxon>Actinomycetes</taxon>
        <taxon>Kitasatosporales</taxon>
        <taxon>Streptomycetaceae</taxon>
        <taxon>Streptomyces</taxon>
    </lineage>
</organism>
<proteinExistence type="predicted"/>
<gene>
    <name evidence="1" type="ORF">SSFG_03911</name>
</gene>
<evidence type="ECO:0000313" key="1">
    <source>
        <dbReference type="EMBL" id="EFE68667.2"/>
    </source>
</evidence>
<accession>D5ZTF4</accession>
<dbReference type="AlphaFoldDB" id="D5ZTF4"/>
<reference evidence="2" key="1">
    <citation type="submission" date="2008-12" db="EMBL/GenBank/DDBJ databases">
        <title>Annotation of Streptomyces ghanaensis ATCC 14672.</title>
        <authorList>
            <consortium name="The Broad Institute Genome Sequencing Platform"/>
            <consortium name="Broad Institute Microbial Sequencing Center"/>
            <person name="Fischbach M."/>
            <person name="Ward D."/>
            <person name="Young S."/>
            <person name="Kodira C.D."/>
            <person name="Zeng Q."/>
            <person name="Koehrsen M."/>
            <person name="Godfrey P."/>
            <person name="Alvarado L."/>
            <person name="Berlin A.M."/>
            <person name="Borenstein D."/>
            <person name="Chen Z."/>
            <person name="Engels R."/>
            <person name="Freedman E."/>
            <person name="Gellesch M."/>
            <person name="Goldberg J."/>
            <person name="Griggs A."/>
            <person name="Gujja S."/>
            <person name="Heiman D.I."/>
            <person name="Hepburn T.A."/>
            <person name="Howarth C."/>
            <person name="Jen D."/>
            <person name="Larson L."/>
            <person name="Lewis B."/>
            <person name="Mehta T."/>
            <person name="Park D."/>
            <person name="Pearson M."/>
            <person name="Roberts A."/>
            <person name="Saif S."/>
            <person name="Shea T.D."/>
            <person name="Shenoy N."/>
            <person name="Sisk P."/>
            <person name="Stolte C."/>
            <person name="Sykes S.N."/>
            <person name="Walk T."/>
            <person name="White J."/>
            <person name="Yandava C."/>
            <person name="Straight P."/>
            <person name="Clardy J."/>
            <person name="Hung D."/>
            <person name="Kolter R."/>
            <person name="Mekalanos J."/>
            <person name="Walker S."/>
            <person name="Walsh C.T."/>
            <person name="Wieland B.L.C."/>
            <person name="Ilzarbe M."/>
            <person name="Galagan J."/>
            <person name="Nusbaum C."/>
            <person name="Birren B."/>
        </authorList>
    </citation>
    <scope>NUCLEOTIDE SEQUENCE [LARGE SCALE GENOMIC DNA]</scope>
    <source>
        <strain evidence="2">ATCC 14672 / DSM 40746 / JCM 4963 / KCTC 9882 / NRRL B-12104 / FH 1290</strain>
    </source>
</reference>
<evidence type="ECO:0000313" key="2">
    <source>
        <dbReference type="Proteomes" id="UP000003824"/>
    </source>
</evidence>
<name>D5ZTF4_STRV1</name>
<dbReference type="eggNOG" id="ENOG5031JID">
    <property type="taxonomic scope" value="Bacteria"/>
</dbReference>
<dbReference type="EMBL" id="DS999641">
    <property type="protein sequence ID" value="EFE68667.2"/>
    <property type="molecule type" value="Genomic_DNA"/>
</dbReference>
<protein>
    <submittedName>
        <fullName evidence="1">Predicted protein</fullName>
    </submittedName>
</protein>
<dbReference type="Proteomes" id="UP000003824">
    <property type="component" value="Unassembled WGS sequence"/>
</dbReference>